<dbReference type="Gene3D" id="3.30.559.10">
    <property type="entry name" value="Chloramphenicol acetyltransferase-like domain"/>
    <property type="match status" value="1"/>
</dbReference>
<accession>A0ABS0QER2</accession>
<gene>
    <name evidence="2" type="ORF">I8U22_02860</name>
</gene>
<keyword evidence="3" id="KW-1185">Reference proteome</keyword>
<dbReference type="PANTHER" id="PTHR45398:SF1">
    <property type="entry name" value="ENZYME, PUTATIVE (JCVI)-RELATED"/>
    <property type="match status" value="1"/>
</dbReference>
<dbReference type="RefSeq" id="WP_062842893.1">
    <property type="nucleotide sequence ID" value="NZ_JACEIS010000004.1"/>
</dbReference>
<reference evidence="2 3" key="1">
    <citation type="submission" date="2020-12" db="EMBL/GenBank/DDBJ databases">
        <title>WGS of Thermoactinomyces spp.</title>
        <authorList>
            <person name="Cheng K."/>
        </authorList>
    </citation>
    <scope>NUCLEOTIDE SEQUENCE [LARGE SCALE GENOMIC DNA]</scope>
    <source>
        <strain evidence="3">CICC 10650\ACCC 41061</strain>
    </source>
</reference>
<evidence type="ECO:0000313" key="3">
    <source>
        <dbReference type="Proteomes" id="UP000641910"/>
    </source>
</evidence>
<name>A0ABS0QER2_THEVU</name>
<dbReference type="Pfam" id="PF00668">
    <property type="entry name" value="Condensation"/>
    <property type="match status" value="1"/>
</dbReference>
<feature type="domain" description="Condensation" evidence="1">
    <location>
        <begin position="3"/>
        <end position="169"/>
    </location>
</feature>
<evidence type="ECO:0000313" key="2">
    <source>
        <dbReference type="EMBL" id="MBH8587760.1"/>
    </source>
</evidence>
<proteinExistence type="predicted"/>
<dbReference type="SUPFAM" id="SSF52777">
    <property type="entry name" value="CoA-dependent acyltransferases"/>
    <property type="match status" value="1"/>
</dbReference>
<comment type="caution">
    <text evidence="2">The sequence shown here is derived from an EMBL/GenBank/DDBJ whole genome shotgun (WGS) entry which is preliminary data.</text>
</comment>
<organism evidence="2 3">
    <name type="scientific">Thermoactinomyces vulgaris</name>
    <dbReference type="NCBI Taxonomy" id="2026"/>
    <lineage>
        <taxon>Bacteria</taxon>
        <taxon>Bacillati</taxon>
        <taxon>Bacillota</taxon>
        <taxon>Bacilli</taxon>
        <taxon>Bacillales</taxon>
        <taxon>Thermoactinomycetaceae</taxon>
        <taxon>Thermoactinomyces</taxon>
    </lineage>
</organism>
<dbReference type="InterPro" id="IPR023213">
    <property type="entry name" value="CAT-like_dom_sf"/>
</dbReference>
<evidence type="ECO:0000259" key="1">
    <source>
        <dbReference type="Pfam" id="PF00668"/>
    </source>
</evidence>
<dbReference type="InterPro" id="IPR001242">
    <property type="entry name" value="Condensation_dom"/>
</dbReference>
<dbReference type="PANTHER" id="PTHR45398">
    <property type="match status" value="1"/>
</dbReference>
<protein>
    <recommendedName>
        <fullName evidence="1">Condensation domain-containing protein</fullName>
    </recommendedName>
</protein>
<dbReference type="Proteomes" id="UP000641910">
    <property type="component" value="Unassembled WGS sequence"/>
</dbReference>
<dbReference type="EMBL" id="JAECVU010000001">
    <property type="protein sequence ID" value="MBH8587760.1"/>
    <property type="molecule type" value="Genomic_DNA"/>
</dbReference>
<sequence length="169" mass="19518">MLLKVLKPLKMSVLTTAFKKLLEHHDALRLRFHKEEGGWKQSNAPKELHQIVEYVDVSKFSEEQRLKKVEEIGERTQRKLNLSEGPLIRAVYFDHGSGGSSRLLIVVHHLVMDGVSWRILLEDLEMLVCGLETGQTPALPEKTTSYQEWAQALYQYAKEESLLTELAYW</sequence>